<feature type="non-terminal residue" evidence="1">
    <location>
        <position position="358"/>
    </location>
</feature>
<sequence>MFSYITQRILKSGLVAITSAVFLLSAESAFAVANLNLSTAFNSADPARTNTSMDSAGTWNGTTEVTNTTGDTFTFIVQNAAGGALGVDSAFDIDINVTVTAGLRLPQSPMTVVANVTAGGCANFTVNATQPGGVGSVVNFNIPPNTNLEPSCTYEFALGLTTDNIAPFAPGGTASAVFNLSYNQIDNDTGSQLNPSSTQNITVNSVNLANLSIVKTARTAVASNGQAVIFDVRISNLSASGMFDVELTDILSANLINLGIVAPNPPPGAAGPGANQYTFEYLASGEFVDIVINSDAFVNPTDTNCPIMTNDAAAVERTGVSASDFAEVDFNLSNSLQLTHDLVSSFCELCGVGTVRLT</sequence>
<evidence type="ECO:0000313" key="1">
    <source>
        <dbReference type="EMBL" id="VAW59494.1"/>
    </source>
</evidence>
<protein>
    <submittedName>
        <fullName evidence="1">Uncharacterized protein</fullName>
    </submittedName>
</protein>
<accession>A0A3B0XTP2</accession>
<proteinExistence type="predicted"/>
<reference evidence="1" key="1">
    <citation type="submission" date="2018-06" db="EMBL/GenBank/DDBJ databases">
        <authorList>
            <person name="Zhirakovskaya E."/>
        </authorList>
    </citation>
    <scope>NUCLEOTIDE SEQUENCE</scope>
</reference>
<gene>
    <name evidence="1" type="ORF">MNBD_GAMMA08-2610</name>
</gene>
<name>A0A3B0XTP2_9ZZZZ</name>
<organism evidence="1">
    <name type="scientific">hydrothermal vent metagenome</name>
    <dbReference type="NCBI Taxonomy" id="652676"/>
    <lineage>
        <taxon>unclassified sequences</taxon>
        <taxon>metagenomes</taxon>
        <taxon>ecological metagenomes</taxon>
    </lineage>
</organism>
<dbReference type="AlphaFoldDB" id="A0A3B0XTP2"/>
<dbReference type="EMBL" id="UOFH01000085">
    <property type="protein sequence ID" value="VAW59494.1"/>
    <property type="molecule type" value="Genomic_DNA"/>
</dbReference>